<feature type="compositionally biased region" description="Basic residues" evidence="1">
    <location>
        <begin position="10"/>
        <end position="21"/>
    </location>
</feature>
<evidence type="ECO:0000256" key="1">
    <source>
        <dbReference type="SAM" id="MobiDB-lite"/>
    </source>
</evidence>
<accession>A0AAD5M0H6</accession>
<dbReference type="Proteomes" id="UP001209570">
    <property type="component" value="Unassembled WGS sequence"/>
</dbReference>
<evidence type="ECO:0000313" key="3">
    <source>
        <dbReference type="Proteomes" id="UP001209570"/>
    </source>
</evidence>
<feature type="region of interest" description="Disordered" evidence="1">
    <location>
        <begin position="172"/>
        <end position="314"/>
    </location>
</feature>
<feature type="compositionally biased region" description="Basic and acidic residues" evidence="1">
    <location>
        <begin position="234"/>
        <end position="246"/>
    </location>
</feature>
<feature type="compositionally biased region" description="Polar residues" evidence="1">
    <location>
        <begin position="140"/>
        <end position="150"/>
    </location>
</feature>
<name>A0AAD5M0H6_PYTIN</name>
<organism evidence="2 3">
    <name type="scientific">Pythium insidiosum</name>
    <name type="common">Pythiosis disease agent</name>
    <dbReference type="NCBI Taxonomy" id="114742"/>
    <lineage>
        <taxon>Eukaryota</taxon>
        <taxon>Sar</taxon>
        <taxon>Stramenopiles</taxon>
        <taxon>Oomycota</taxon>
        <taxon>Peronosporomycetes</taxon>
        <taxon>Pythiales</taxon>
        <taxon>Pythiaceae</taxon>
        <taxon>Pythium</taxon>
    </lineage>
</organism>
<feature type="compositionally biased region" description="Basic and acidic residues" evidence="1">
    <location>
        <begin position="268"/>
        <end position="278"/>
    </location>
</feature>
<feature type="compositionally biased region" description="Low complexity" evidence="1">
    <location>
        <begin position="41"/>
        <end position="55"/>
    </location>
</feature>
<proteinExistence type="predicted"/>
<comment type="caution">
    <text evidence="2">The sequence shown here is derived from an EMBL/GenBank/DDBJ whole genome shotgun (WGS) entry which is preliminary data.</text>
</comment>
<feature type="compositionally biased region" description="Polar residues" evidence="1">
    <location>
        <begin position="254"/>
        <end position="266"/>
    </location>
</feature>
<protein>
    <submittedName>
        <fullName evidence="2">Uncharacterized protein</fullName>
    </submittedName>
</protein>
<feature type="compositionally biased region" description="Polar residues" evidence="1">
    <location>
        <begin position="172"/>
        <end position="185"/>
    </location>
</feature>
<dbReference type="AlphaFoldDB" id="A0AAD5M0H6"/>
<feature type="region of interest" description="Disordered" evidence="1">
    <location>
        <begin position="122"/>
        <end position="150"/>
    </location>
</feature>
<reference evidence="2" key="1">
    <citation type="submission" date="2021-12" db="EMBL/GenBank/DDBJ databases">
        <title>Prjna785345.</title>
        <authorList>
            <person name="Rujirawat T."/>
            <person name="Krajaejun T."/>
        </authorList>
    </citation>
    <scope>NUCLEOTIDE SEQUENCE</scope>
    <source>
        <strain evidence="2">Pi057C3</strain>
    </source>
</reference>
<dbReference type="EMBL" id="JAKCXM010000168">
    <property type="protein sequence ID" value="KAJ0399917.1"/>
    <property type="molecule type" value="Genomic_DNA"/>
</dbReference>
<sequence>MPSCNMLAPRLRRSLAGHRSTHTPAMALGVHEPPPSRARSRASASPHASPRVSAPPQFPTGGSYVSLALRRLHAASPDVATYAPFRATFFHDPAVNPVLRGDGGEPDALALKRESKRLWSAAAPTLRSQSPKTATCPGSAFQNQGRSADRLYSSQRHTLGYDVHRSLRGTSLCSTTQRFPQSTPTPERVGPGSYEVGGAPRPTKASRRPPLTSPSELQPRSDRLKQWGGAPDARAMDSADEWKSTSEKPAPTVFSFQRARQPTWITQIEERRRRDDPLARPPQRQVRAPSRQLPAFVQGSVVSPQRRAAPWPVP</sequence>
<gene>
    <name evidence="2" type="ORF">P43SY_008123</name>
</gene>
<keyword evidence="3" id="KW-1185">Reference proteome</keyword>
<feature type="region of interest" description="Disordered" evidence="1">
    <location>
        <begin position="1"/>
        <end position="59"/>
    </location>
</feature>
<evidence type="ECO:0000313" key="2">
    <source>
        <dbReference type="EMBL" id="KAJ0399917.1"/>
    </source>
</evidence>